<dbReference type="RefSeq" id="WP_114351662.1">
    <property type="nucleotide sequence ID" value="NZ_QPJJ01000002.1"/>
</dbReference>
<accession>A0A368YC28</accession>
<organism evidence="6 7">
    <name type="scientific">Saliterribacillus persicus</name>
    <dbReference type="NCBI Taxonomy" id="930114"/>
    <lineage>
        <taxon>Bacteria</taxon>
        <taxon>Bacillati</taxon>
        <taxon>Bacillota</taxon>
        <taxon>Bacilli</taxon>
        <taxon>Bacillales</taxon>
        <taxon>Bacillaceae</taxon>
        <taxon>Saliterribacillus</taxon>
    </lineage>
</organism>
<dbReference type="InterPro" id="IPR050682">
    <property type="entry name" value="ModA/WtpA"/>
</dbReference>
<evidence type="ECO:0000256" key="1">
    <source>
        <dbReference type="ARBA" id="ARBA00009175"/>
    </source>
</evidence>
<dbReference type="InterPro" id="IPR044084">
    <property type="entry name" value="AvModA-like_subst-bd"/>
</dbReference>
<dbReference type="CDD" id="cd13539">
    <property type="entry name" value="PBP2_AvModA"/>
    <property type="match status" value="1"/>
</dbReference>
<dbReference type="PROSITE" id="PS51257">
    <property type="entry name" value="PROKAR_LIPOPROTEIN"/>
    <property type="match status" value="1"/>
</dbReference>
<comment type="caution">
    <text evidence="6">The sequence shown here is derived from an EMBL/GenBank/DDBJ whole genome shotgun (WGS) entry which is preliminary data.</text>
</comment>
<dbReference type="PANTHER" id="PTHR30632:SF14">
    <property type="entry name" value="TUNGSTATE_MOLYBDATE_CHROMATE-BINDING PROTEIN MODA"/>
    <property type="match status" value="1"/>
</dbReference>
<keyword evidence="4" id="KW-0500">Molybdenum</keyword>
<dbReference type="GO" id="GO:0015689">
    <property type="term" value="P:molybdate ion transport"/>
    <property type="evidence" value="ECO:0007669"/>
    <property type="project" value="InterPro"/>
</dbReference>
<keyword evidence="3 5" id="KW-0732">Signal</keyword>
<feature type="chain" id="PRO_5016951402" evidence="5">
    <location>
        <begin position="24"/>
        <end position="267"/>
    </location>
</feature>
<dbReference type="InterPro" id="IPR005950">
    <property type="entry name" value="ModA"/>
</dbReference>
<dbReference type="OrthoDB" id="9785015at2"/>
<dbReference type="PANTHER" id="PTHR30632">
    <property type="entry name" value="MOLYBDATE-BINDING PERIPLASMIC PROTEIN"/>
    <property type="match status" value="1"/>
</dbReference>
<proteinExistence type="inferred from homology"/>
<dbReference type="GO" id="GO:0046872">
    <property type="term" value="F:metal ion binding"/>
    <property type="evidence" value="ECO:0007669"/>
    <property type="project" value="UniProtKB-KW"/>
</dbReference>
<comment type="similarity">
    <text evidence="1">Belongs to the bacterial solute-binding protein ModA family.</text>
</comment>
<evidence type="ECO:0000256" key="5">
    <source>
        <dbReference type="SAM" id="SignalP"/>
    </source>
</evidence>
<feature type="signal peptide" evidence="5">
    <location>
        <begin position="1"/>
        <end position="23"/>
    </location>
</feature>
<evidence type="ECO:0000313" key="6">
    <source>
        <dbReference type="EMBL" id="RCW76896.1"/>
    </source>
</evidence>
<protein>
    <submittedName>
        <fullName evidence="6">Molybdate transport system substrate-binding protein</fullName>
    </submittedName>
</protein>
<dbReference type="NCBIfam" id="TIGR01256">
    <property type="entry name" value="modA"/>
    <property type="match status" value="1"/>
</dbReference>
<reference evidence="6 7" key="1">
    <citation type="submission" date="2018-07" db="EMBL/GenBank/DDBJ databases">
        <title>Genomic Encyclopedia of Type Strains, Phase IV (KMG-IV): sequencing the most valuable type-strain genomes for metagenomic binning, comparative biology and taxonomic classification.</title>
        <authorList>
            <person name="Goeker M."/>
        </authorList>
    </citation>
    <scope>NUCLEOTIDE SEQUENCE [LARGE SCALE GENOMIC DNA]</scope>
    <source>
        <strain evidence="6 7">DSM 27696</strain>
    </source>
</reference>
<keyword evidence="7" id="KW-1185">Reference proteome</keyword>
<dbReference type="SUPFAM" id="SSF53850">
    <property type="entry name" value="Periplasmic binding protein-like II"/>
    <property type="match status" value="1"/>
</dbReference>
<evidence type="ECO:0000256" key="2">
    <source>
        <dbReference type="ARBA" id="ARBA00022723"/>
    </source>
</evidence>
<name>A0A368YC28_9BACI</name>
<evidence type="ECO:0000313" key="7">
    <source>
        <dbReference type="Proteomes" id="UP000252585"/>
    </source>
</evidence>
<dbReference type="EMBL" id="QPJJ01000002">
    <property type="protein sequence ID" value="RCW76896.1"/>
    <property type="molecule type" value="Genomic_DNA"/>
</dbReference>
<dbReference type="Pfam" id="PF13531">
    <property type="entry name" value="SBP_bac_11"/>
    <property type="match status" value="1"/>
</dbReference>
<evidence type="ECO:0000256" key="4">
    <source>
        <dbReference type="PIRSR" id="PIRSR004846-1"/>
    </source>
</evidence>
<feature type="binding site" evidence="4">
    <location>
        <position position="179"/>
    </location>
    <ligand>
        <name>molybdate</name>
        <dbReference type="ChEBI" id="CHEBI:36264"/>
    </ligand>
</feature>
<evidence type="ECO:0000256" key="3">
    <source>
        <dbReference type="ARBA" id="ARBA00022729"/>
    </source>
</evidence>
<dbReference type="PIRSF" id="PIRSF004846">
    <property type="entry name" value="ModA"/>
    <property type="match status" value="1"/>
</dbReference>
<keyword evidence="2 4" id="KW-0479">Metal-binding</keyword>
<feature type="binding site" evidence="4">
    <location>
        <position position="70"/>
    </location>
    <ligand>
        <name>molybdate</name>
        <dbReference type="ChEBI" id="CHEBI:36264"/>
    </ligand>
</feature>
<gene>
    <name evidence="6" type="ORF">DFR57_102171</name>
</gene>
<dbReference type="Gene3D" id="3.40.190.10">
    <property type="entry name" value="Periplasmic binding protein-like II"/>
    <property type="match status" value="2"/>
</dbReference>
<sequence>MRSFPLTYIVILFLCLFTLSACADSAEESSEEQESLQIAAASNLTLAFKEIAPLFEEETGINITYSFGSTGQLAEQIENGAPFDIFVAANPLFLKELQEKEAIISESTIDFAYGKIGIATATSGGFSITDLEDLLDPSIKKIAIANPAHAPFGTAAEQALKNTGLLERIDEKLVYARNIADTLSYLESGNVEAAIISESLYQEGEVEFQLIDSTLYEPIRQTAAIVTQSEKQKLAASFLSFLEGSIGKDVLKSYGFDIPEEDKANGS</sequence>
<dbReference type="AlphaFoldDB" id="A0A368YC28"/>
<dbReference type="Proteomes" id="UP000252585">
    <property type="component" value="Unassembled WGS sequence"/>
</dbReference>
<dbReference type="GO" id="GO:0030973">
    <property type="term" value="F:molybdate ion binding"/>
    <property type="evidence" value="ECO:0007669"/>
    <property type="project" value="InterPro"/>
</dbReference>